<proteinExistence type="predicted"/>
<sequence>MNANIVYSVAKALPAEELKKLYAMLDKDILKEKKASSVLRAKLITRGEADAYILKQVFNIKT</sequence>
<dbReference type="RefSeq" id="WP_219050643.1">
    <property type="nucleotide sequence ID" value="NZ_JAHWDP010000001.1"/>
</dbReference>
<gene>
    <name evidence="1" type="ORF">KXJ69_01675</name>
</gene>
<dbReference type="Proteomes" id="UP001138686">
    <property type="component" value="Unassembled WGS sequence"/>
</dbReference>
<keyword evidence="2" id="KW-1185">Reference proteome</keyword>
<comment type="caution">
    <text evidence="1">The sequence shown here is derived from an EMBL/GenBank/DDBJ whole genome shotgun (WGS) entry which is preliminary data.</text>
</comment>
<dbReference type="AlphaFoldDB" id="A0A9X1FM23"/>
<evidence type="ECO:0000313" key="2">
    <source>
        <dbReference type="Proteomes" id="UP001138686"/>
    </source>
</evidence>
<name>A0A9X1FM23_9FLAO</name>
<reference evidence="1" key="1">
    <citation type="submission" date="2021-07" db="EMBL/GenBank/DDBJ databases">
        <title>Aureisphaera sp. CAU 1614 isolated from sea sediment.</title>
        <authorList>
            <person name="Kim W."/>
        </authorList>
    </citation>
    <scope>NUCLEOTIDE SEQUENCE</scope>
    <source>
        <strain evidence="1">CAU 1614</strain>
    </source>
</reference>
<organism evidence="1 2">
    <name type="scientific">Halomarinibacterium sedimenti</name>
    <dbReference type="NCBI Taxonomy" id="2857106"/>
    <lineage>
        <taxon>Bacteria</taxon>
        <taxon>Pseudomonadati</taxon>
        <taxon>Bacteroidota</taxon>
        <taxon>Flavobacteriia</taxon>
        <taxon>Flavobacteriales</taxon>
        <taxon>Flavobacteriaceae</taxon>
        <taxon>Halomarinibacterium</taxon>
    </lineage>
</organism>
<protein>
    <submittedName>
        <fullName evidence="1">Uncharacterized protein</fullName>
    </submittedName>
</protein>
<accession>A0A9X1FM23</accession>
<evidence type="ECO:0000313" key="1">
    <source>
        <dbReference type="EMBL" id="MBW2936795.1"/>
    </source>
</evidence>
<dbReference type="EMBL" id="JAHWDP010000001">
    <property type="protein sequence ID" value="MBW2936795.1"/>
    <property type="molecule type" value="Genomic_DNA"/>
</dbReference>